<comment type="caution">
    <text evidence="1">The sequence shown here is derived from an EMBL/GenBank/DDBJ whole genome shotgun (WGS) entry which is preliminary data.</text>
</comment>
<sequence>MASDGIDRRAIEKLMKNMQREFDKYPISVPVTADGAVVPAGNTVYNGPVFHGSADGAQIAWGNASVVQTQNQTQQVAPGYEGIAQAVAAALENLDAAGLAEEDRQDAEEAAGEVLTEITRAEPDRGKIRRALSAFKGMLAPVATGLAAGTEEGAQEWARTVIEQLSIP</sequence>
<proteinExistence type="predicted"/>
<keyword evidence="2" id="KW-1185">Reference proteome</keyword>
<reference evidence="2" key="1">
    <citation type="journal article" date="2019" name="Int. J. Syst. Evol. Microbiol.">
        <title>The Global Catalogue of Microorganisms (GCM) 10K type strain sequencing project: providing services to taxonomists for standard genome sequencing and annotation.</title>
        <authorList>
            <consortium name="The Broad Institute Genomics Platform"/>
            <consortium name="The Broad Institute Genome Sequencing Center for Infectious Disease"/>
            <person name="Wu L."/>
            <person name="Ma J."/>
        </authorList>
    </citation>
    <scope>NUCLEOTIDE SEQUENCE [LARGE SCALE GENOMIC DNA]</scope>
    <source>
        <strain evidence="2">JCM 4788</strain>
    </source>
</reference>
<evidence type="ECO:0000313" key="2">
    <source>
        <dbReference type="Proteomes" id="UP001500879"/>
    </source>
</evidence>
<organism evidence="1 2">
    <name type="scientific">Streptomyces luteireticuli</name>
    <dbReference type="NCBI Taxonomy" id="173858"/>
    <lineage>
        <taxon>Bacteria</taxon>
        <taxon>Bacillati</taxon>
        <taxon>Actinomycetota</taxon>
        <taxon>Actinomycetes</taxon>
        <taxon>Kitasatosporales</taxon>
        <taxon>Streptomycetaceae</taxon>
        <taxon>Streptomyces</taxon>
    </lineage>
</organism>
<gene>
    <name evidence="1" type="ORF">GCM10010357_71430</name>
</gene>
<dbReference type="RefSeq" id="WP_344033331.1">
    <property type="nucleotide sequence ID" value="NZ_BAAABX010000097.1"/>
</dbReference>
<dbReference type="Proteomes" id="UP001500879">
    <property type="component" value="Unassembled WGS sequence"/>
</dbReference>
<protein>
    <submittedName>
        <fullName evidence="1">Uncharacterized protein</fullName>
    </submittedName>
</protein>
<dbReference type="EMBL" id="BAAABX010000097">
    <property type="protein sequence ID" value="GAA0439799.1"/>
    <property type="molecule type" value="Genomic_DNA"/>
</dbReference>
<accession>A0ABP3J3M3</accession>
<evidence type="ECO:0000313" key="1">
    <source>
        <dbReference type="EMBL" id="GAA0439799.1"/>
    </source>
</evidence>
<name>A0ABP3J3M3_9ACTN</name>